<organism evidence="15 16">
    <name type="scientific">Malassezia restricta (strain ATCC 96810 / NBRC 103918 / CBS 7877)</name>
    <name type="common">Seborrheic dermatitis infection agent</name>
    <dbReference type="NCBI Taxonomy" id="425264"/>
    <lineage>
        <taxon>Eukaryota</taxon>
        <taxon>Fungi</taxon>
        <taxon>Dikarya</taxon>
        <taxon>Basidiomycota</taxon>
        <taxon>Ustilaginomycotina</taxon>
        <taxon>Malasseziomycetes</taxon>
        <taxon>Malasseziales</taxon>
        <taxon>Malasseziaceae</taxon>
        <taxon>Malassezia</taxon>
    </lineage>
</organism>
<evidence type="ECO:0000256" key="12">
    <source>
        <dbReference type="ARBA" id="ARBA00023285"/>
    </source>
</evidence>
<evidence type="ECO:0000256" key="6">
    <source>
        <dbReference type="ARBA" id="ARBA00009999"/>
    </source>
</evidence>
<proteinExistence type="inferred from homology"/>
<evidence type="ECO:0000259" key="14">
    <source>
        <dbReference type="SMART" id="SM00471"/>
    </source>
</evidence>
<dbReference type="Pfam" id="PF13023">
    <property type="entry name" value="HD_3"/>
    <property type="match status" value="1"/>
</dbReference>
<evidence type="ECO:0000256" key="11">
    <source>
        <dbReference type="ARBA" id="ARBA00022842"/>
    </source>
</evidence>
<dbReference type="SMART" id="SM00471">
    <property type="entry name" value="HDc"/>
    <property type="match status" value="1"/>
</dbReference>
<dbReference type="PANTHER" id="PTHR11845">
    <property type="entry name" value="5'-DEOXYNUCLEOTIDASE HDDC2"/>
    <property type="match status" value="1"/>
</dbReference>
<evidence type="ECO:0000256" key="2">
    <source>
        <dbReference type="ARBA" id="ARBA00001936"/>
    </source>
</evidence>
<dbReference type="GO" id="GO:0005737">
    <property type="term" value="C:cytoplasm"/>
    <property type="evidence" value="ECO:0007669"/>
    <property type="project" value="TreeGrafter"/>
</dbReference>
<comment type="function">
    <text evidence="5">Catalyzes the dephosphorylation of the nucleoside 5'-monophosphates deoxyadenosine monophosphate (dAMP), deoxycytidine monophosphate (dCMP), deoxyguanosine monophosphate (dGMP) and deoxythymidine monophosphate (dTMP).</text>
</comment>
<feature type="region of interest" description="Disordered" evidence="13">
    <location>
        <begin position="552"/>
        <end position="588"/>
    </location>
</feature>
<dbReference type="EC" id="3.1.3.89" evidence="8"/>
<reference evidence="15 16" key="1">
    <citation type="submission" date="2018-10" db="EMBL/GenBank/DDBJ databases">
        <title>Complete genome sequence of Malassezia restricta CBS 7877.</title>
        <authorList>
            <person name="Morand S.C."/>
            <person name="Bertignac M."/>
            <person name="Iltis A."/>
            <person name="Kolder I."/>
            <person name="Pirovano W."/>
            <person name="Jourdain R."/>
            <person name="Clavaud C."/>
        </authorList>
    </citation>
    <scope>NUCLEOTIDE SEQUENCE [LARGE SCALE GENOMIC DNA]</scope>
    <source>
        <strain evidence="15 16">CBS 7877</strain>
    </source>
</reference>
<evidence type="ECO:0000313" key="16">
    <source>
        <dbReference type="Proteomes" id="UP000269793"/>
    </source>
</evidence>
<comment type="catalytic activity">
    <reaction evidence="1">
        <text>a 2'-deoxyribonucleoside 5'-phosphate + H2O = a 2'-deoxyribonucleoside + phosphate</text>
        <dbReference type="Rhea" id="RHEA:36167"/>
        <dbReference type="ChEBI" id="CHEBI:15377"/>
        <dbReference type="ChEBI" id="CHEBI:18274"/>
        <dbReference type="ChEBI" id="CHEBI:43474"/>
        <dbReference type="ChEBI" id="CHEBI:65317"/>
        <dbReference type="EC" id="3.1.3.89"/>
    </reaction>
</comment>
<evidence type="ECO:0000256" key="4">
    <source>
        <dbReference type="ARBA" id="ARBA00001946"/>
    </source>
</evidence>
<dbReference type="STRING" id="425264.A0A3G2S6M7"/>
<comment type="subunit">
    <text evidence="7">Homodimer.</text>
</comment>
<dbReference type="GO" id="GO:0046872">
    <property type="term" value="F:metal ion binding"/>
    <property type="evidence" value="ECO:0007669"/>
    <property type="project" value="UniProtKB-KW"/>
</dbReference>
<dbReference type="OrthoDB" id="10254258at2759"/>
<evidence type="ECO:0000256" key="5">
    <source>
        <dbReference type="ARBA" id="ARBA00004074"/>
    </source>
</evidence>
<dbReference type="Proteomes" id="UP000269793">
    <property type="component" value="Chromosome III"/>
</dbReference>
<comment type="cofactor">
    <cofactor evidence="3">
        <name>Co(2+)</name>
        <dbReference type="ChEBI" id="CHEBI:48828"/>
    </cofactor>
</comment>
<dbReference type="InterPro" id="IPR006674">
    <property type="entry name" value="HD_domain"/>
</dbReference>
<keyword evidence="9" id="KW-0479">Metal-binding</keyword>
<dbReference type="GO" id="GO:0002953">
    <property type="term" value="F:5'-deoxynucleotidase activity"/>
    <property type="evidence" value="ECO:0007669"/>
    <property type="project" value="UniProtKB-EC"/>
</dbReference>
<dbReference type="EMBL" id="CP033150">
    <property type="protein sequence ID" value="AYO42969.1"/>
    <property type="molecule type" value="Genomic_DNA"/>
</dbReference>
<name>A0A3G2S6M7_MALR7</name>
<feature type="region of interest" description="Disordered" evidence="13">
    <location>
        <begin position="362"/>
        <end position="390"/>
    </location>
</feature>
<evidence type="ECO:0000256" key="9">
    <source>
        <dbReference type="ARBA" id="ARBA00022723"/>
    </source>
</evidence>
<evidence type="ECO:0000256" key="10">
    <source>
        <dbReference type="ARBA" id="ARBA00022801"/>
    </source>
</evidence>
<keyword evidence="10" id="KW-0378">Hydrolase</keyword>
<evidence type="ECO:0000256" key="3">
    <source>
        <dbReference type="ARBA" id="ARBA00001941"/>
    </source>
</evidence>
<keyword evidence="16" id="KW-1185">Reference proteome</keyword>
<accession>A0A3G2S6M7</accession>
<dbReference type="AlphaFoldDB" id="A0A3G2S6M7"/>
<evidence type="ECO:0000256" key="8">
    <source>
        <dbReference type="ARBA" id="ARBA00012964"/>
    </source>
</evidence>
<protein>
    <recommendedName>
        <fullName evidence="8">5'-deoxynucleotidase</fullName>
        <ecNumber evidence="8">3.1.3.89</ecNumber>
    </recommendedName>
</protein>
<gene>
    <name evidence="15" type="ORF">DNF11_2019</name>
</gene>
<comment type="cofactor">
    <cofactor evidence="4">
        <name>Mg(2+)</name>
        <dbReference type="ChEBI" id="CHEBI:18420"/>
    </cofactor>
</comment>
<dbReference type="FunFam" id="1.10.3210.10:FF:000011">
    <property type="entry name" value="HD domain-containing protein 2"/>
    <property type="match status" value="1"/>
</dbReference>
<evidence type="ECO:0000256" key="1">
    <source>
        <dbReference type="ARBA" id="ARBA00001638"/>
    </source>
</evidence>
<dbReference type="Gene3D" id="1.10.3210.10">
    <property type="entry name" value="Hypothetical protein af1432"/>
    <property type="match status" value="1"/>
</dbReference>
<feature type="compositionally biased region" description="Polar residues" evidence="13">
    <location>
        <begin position="367"/>
        <end position="387"/>
    </location>
</feature>
<evidence type="ECO:0000313" key="15">
    <source>
        <dbReference type="EMBL" id="AYO42969.1"/>
    </source>
</evidence>
<comment type="similarity">
    <text evidence="6">Belongs to the HDDC2 family.</text>
</comment>
<keyword evidence="11" id="KW-0460">Magnesium</keyword>
<dbReference type="GO" id="GO:0009159">
    <property type="term" value="P:deoxyribonucleoside monophosphate catabolic process"/>
    <property type="evidence" value="ECO:0007669"/>
    <property type="project" value="UniProtKB-ARBA"/>
</dbReference>
<dbReference type="SUPFAM" id="SSF109604">
    <property type="entry name" value="HD-domain/PDEase-like"/>
    <property type="match status" value="1"/>
</dbReference>
<dbReference type="InterPro" id="IPR039356">
    <property type="entry name" value="YfbR/HDDC2"/>
</dbReference>
<keyword evidence="12" id="KW-0170">Cobalt</keyword>
<sequence length="829" mass="93679">MTDLGPMPSQSVWACPCLNVRLHGIALNEKAETSPTKVLLDQKNGLRLSIPPLVSRESVSLRGVTLSHTESDVAIRCNLCHELVYTMQESSTPPAFKKEEGAKVERMLKNFIPKNHQVFLTRECISGNLIDERKQDSSYSRVFHVVLPHSDDCRQSQPITFPYIKDSKDVVSFFTPIPRSSFDNTELLTTSNASTESVDEHAWQLLEHARLKIAADMAFILRKKQEEWFETVQRTRMDLHILAKSIYANKTNKTESTASFSEKKADSGLFSKRFVGEVNDAHSSKSELGASLARFDSATLSAPLRKPLTFEELEPVTSAIRESQLPRSPPPDLCKQALEKENVPEEEDFKFTNEDQIFQTDEDIKTGNPNPVTNRRNSGSKLSVMNEHQNRTEKVSELLSSGIATSFSAMTLAERKPNNIALPLDNSPTGKSVYDVQRYETVGPQQFGRSNRPNFMRQSHEHDEELVLAGAALANAPSHRDKHFALMFKNTHKHAPLKDTKTLALSLPSLAMIPVHNNKDKEIMESIDHEPKTSLPCNENCMVPSLLQVLREKNSPSSSSAKRTVGFNVTSSRSSAQTKKPSRASNMAITEDLPPVPLAPSRSLQFEPLEEAAPHALSTILDSPTPDDAELTKVLYFMHHLQNLKICKRTGWYHHRVPEPESISDHMYRMAIMAILLKEDKVDVKKCVMMALIHDLAEARVGDLTPHCKVDKDEKTRRELDAIQFLTYDLLGDTDASNTIFQLWFEYEERQSLESKLVKDLDCFELCLQAYEYEKTHNIEDLQQFWNGAAPKIQHPQIKRWLTALLQKRRTLWKGRGIDYDKASVAANA</sequence>
<dbReference type="VEuPathDB" id="FungiDB:DNF11_2019"/>
<evidence type="ECO:0000256" key="7">
    <source>
        <dbReference type="ARBA" id="ARBA00011738"/>
    </source>
</evidence>
<feature type="compositionally biased region" description="Polar residues" evidence="13">
    <location>
        <begin position="555"/>
        <end position="588"/>
    </location>
</feature>
<dbReference type="PANTHER" id="PTHR11845:SF13">
    <property type="entry name" value="5'-DEOXYNUCLEOTIDASE HDDC2"/>
    <property type="match status" value="1"/>
</dbReference>
<feature type="domain" description="HD/PDEase" evidence="14">
    <location>
        <begin position="659"/>
        <end position="776"/>
    </location>
</feature>
<dbReference type="InterPro" id="IPR003607">
    <property type="entry name" value="HD/PDEase_dom"/>
</dbReference>
<evidence type="ECO:0000256" key="13">
    <source>
        <dbReference type="SAM" id="MobiDB-lite"/>
    </source>
</evidence>
<comment type="cofactor">
    <cofactor evidence="2">
        <name>Mn(2+)</name>
        <dbReference type="ChEBI" id="CHEBI:29035"/>
    </cofactor>
</comment>